<feature type="active site" description="Proton acceptor" evidence="2">
    <location>
        <position position="1197"/>
    </location>
</feature>
<sequence>MNNLNESAVQKKLDDLEMLIVETIYGETSHLDEIETFNSQIESDINRFEISKPMEFLRLKINHLKIKVLVEKACHNHTIIPNLENLISEYESKLLNSEFQVLSLNTNTENNSTINRHYESETITFDAAVSEIISLLKSDFTEEFIIELTNHIQMIIQNLKFNNSYDNFSFLITSNQLLIEKITNLLSEQEINENIANLIDYLNLINKKIEENFMINMINSYNECLNNTNLEKNLKLNKPSIALYNELSLKDSKFLRNRFRNLSRQFHPDKNKIQFCSEFFDIIRKCHDYLLEQIYSNKMNSLNEKNKMQVYEAKANEYCNLAADYNRLANGKSSMYVIKAPPNLTATEFKNQAKYFAELSFQEYMNACKIADELELKEKQLGFRNKMALCYYIADKLLETQLILISNLFLIKKFQNDGAKQIREDLINELKAIMKKIEKKCSGKTSVSNESNLNGHIKSTNNDVKDLVNVGDNSKEILDENFKNSAMLLLEKDRYNTEIALTNIDSNLETINKSIMNTKVVGGLAALSSTGLTAIQAIEAVSIFKAYWTGTATAGLIFGPAVMCVAGLVTLIGSVAGTYYISKNRYESYKKENNKRKACNTLNEIFKTAIECYNIEDFENFIEAFTTKFDGKQLIEYRENYIRIDPKEIANIMLYYEFPPDGIAYLLNLIATVLFSGKLKPKGNYGQFDLQIKAKDLLNYVSDDSNLIQVCKNLDVEFKNKKTRFFQNKTNLESFMENNRNLKSLTEAQLTAKINLILLTIATHGFKEDGQEQLEKQLESLKTFIRKKNFFFNSGVDSYLQLMEFIFVVFNIKLPIIYSDDIKFSEENEEINIEMDDELKALVGYLSSSLKNEKDIQRKLHFYLLRAEIFFNFAKKKSKNKFNEEKFFFFKKSKDDFEQMFYLDKKRNKDNVYMYLECLINLKLFKDANSFIESLYDRSTFDAELDFYHGIVMRNLNDFDLALFYFKKAEEKFCTEKNKEKENSYRKEIEILNSLINEEKYKYRAEKYIEDFKRFKSNDFTKKQSNVFKIISIDGGGVRGIIPAILLREIQRRCNKPLVTLVDLFAGTSTGAILCAGLNVSENPIGSIPKYSPDDMVKFYIDESPKIFKKSILRYYKQDNLKNILSKKVNFSFTNLINHVLIPTSTDIKTLYTFTKHDSSMTSNKNYSLVDILTAATAAPTYFPAYQIEGILHKLMDGGILANNPSRLAYEHAVNVLKIPSENIHIISIGTGDYISHLFNENESNSILFWAQNISDYIIDGHKNQVNLEMNQLIGDRFKRLQIYLNEPICLDDYSKIPDLITITEHFIEENTEIINEIAQILQN</sequence>
<dbReference type="InterPro" id="IPR002641">
    <property type="entry name" value="PNPLA_dom"/>
</dbReference>
<keyword evidence="1 2" id="KW-0443">Lipid metabolism</keyword>
<protein>
    <recommendedName>
        <fullName evidence="3">PNPLA domain-containing protein</fullName>
    </recommendedName>
</protein>
<dbReference type="SUPFAM" id="SSF52151">
    <property type="entry name" value="FabD/lysophospholipase-like"/>
    <property type="match status" value="1"/>
</dbReference>
<keyword evidence="2" id="KW-0378">Hydrolase</keyword>
<gene>
    <name evidence="4" type="ORF">OXX778_LOCUS16374</name>
</gene>
<dbReference type="OrthoDB" id="10021675at2759"/>
<dbReference type="EMBL" id="CAJNOC010003854">
    <property type="protein sequence ID" value="CAF1000383.1"/>
    <property type="molecule type" value="Genomic_DNA"/>
</dbReference>
<evidence type="ECO:0000313" key="5">
    <source>
        <dbReference type="Proteomes" id="UP000663879"/>
    </source>
</evidence>
<organism evidence="4 5">
    <name type="scientific">Brachionus calyciflorus</name>
    <dbReference type="NCBI Taxonomy" id="104777"/>
    <lineage>
        <taxon>Eukaryota</taxon>
        <taxon>Metazoa</taxon>
        <taxon>Spiralia</taxon>
        <taxon>Gnathifera</taxon>
        <taxon>Rotifera</taxon>
        <taxon>Eurotatoria</taxon>
        <taxon>Monogononta</taxon>
        <taxon>Pseudotrocha</taxon>
        <taxon>Ploima</taxon>
        <taxon>Brachionidae</taxon>
        <taxon>Brachionus</taxon>
    </lineage>
</organism>
<proteinExistence type="predicted"/>
<accession>A0A814GRW2</accession>
<dbReference type="PANTHER" id="PTHR24138">
    <property type="entry name" value="INTRACELLLAR PHOSPHOLIPASE A FAMILY"/>
    <property type="match status" value="1"/>
</dbReference>
<feature type="active site" description="Nucleophile" evidence="2">
    <location>
        <position position="1069"/>
    </location>
</feature>
<dbReference type="InterPro" id="IPR047156">
    <property type="entry name" value="Teg/CotR/CapV-like"/>
</dbReference>
<evidence type="ECO:0000313" key="4">
    <source>
        <dbReference type="EMBL" id="CAF1000383.1"/>
    </source>
</evidence>
<feature type="short sequence motif" description="DGA/G" evidence="2">
    <location>
        <begin position="1197"/>
        <end position="1199"/>
    </location>
</feature>
<dbReference type="GO" id="GO:0016042">
    <property type="term" value="P:lipid catabolic process"/>
    <property type="evidence" value="ECO:0007669"/>
    <property type="project" value="UniProtKB-UniRule"/>
</dbReference>
<dbReference type="PANTHER" id="PTHR24138:SF10">
    <property type="entry name" value="PHOSPHOLIPASE A2"/>
    <property type="match status" value="1"/>
</dbReference>
<dbReference type="GO" id="GO:0016787">
    <property type="term" value="F:hydrolase activity"/>
    <property type="evidence" value="ECO:0007669"/>
    <property type="project" value="UniProtKB-UniRule"/>
</dbReference>
<dbReference type="CDD" id="cd07199">
    <property type="entry name" value="Pat17_PNPLA8_PNPLA9_like"/>
    <property type="match status" value="1"/>
</dbReference>
<dbReference type="InterPro" id="IPR016035">
    <property type="entry name" value="Acyl_Trfase/lysoPLipase"/>
</dbReference>
<keyword evidence="5" id="KW-1185">Reference proteome</keyword>
<dbReference type="Pfam" id="PF01734">
    <property type="entry name" value="Patatin"/>
    <property type="match status" value="1"/>
</dbReference>
<feature type="domain" description="PNPLA" evidence="3">
    <location>
        <begin position="1031"/>
        <end position="1210"/>
    </location>
</feature>
<dbReference type="Gene3D" id="3.40.1090.10">
    <property type="entry name" value="Cytosolic phospholipase A2 catalytic domain"/>
    <property type="match status" value="1"/>
</dbReference>
<feature type="short sequence motif" description="GXGXXG" evidence="2">
    <location>
        <begin position="1035"/>
        <end position="1040"/>
    </location>
</feature>
<evidence type="ECO:0000256" key="2">
    <source>
        <dbReference type="PROSITE-ProRule" id="PRU01161"/>
    </source>
</evidence>
<reference evidence="4" key="1">
    <citation type="submission" date="2021-02" db="EMBL/GenBank/DDBJ databases">
        <authorList>
            <person name="Nowell W R."/>
        </authorList>
    </citation>
    <scope>NUCLEOTIDE SEQUENCE</scope>
    <source>
        <strain evidence="4">Ploen Becks lab</strain>
    </source>
</reference>
<name>A0A814GRW2_9BILA</name>
<keyword evidence="2" id="KW-0442">Lipid degradation</keyword>
<dbReference type="Proteomes" id="UP000663879">
    <property type="component" value="Unassembled WGS sequence"/>
</dbReference>
<dbReference type="PROSITE" id="PS51635">
    <property type="entry name" value="PNPLA"/>
    <property type="match status" value="1"/>
</dbReference>
<evidence type="ECO:0000256" key="1">
    <source>
        <dbReference type="ARBA" id="ARBA00023098"/>
    </source>
</evidence>
<feature type="short sequence motif" description="GXSXG" evidence="2">
    <location>
        <begin position="1067"/>
        <end position="1071"/>
    </location>
</feature>
<comment type="caution">
    <text evidence="4">The sequence shown here is derived from an EMBL/GenBank/DDBJ whole genome shotgun (WGS) entry which is preliminary data.</text>
</comment>
<evidence type="ECO:0000259" key="3">
    <source>
        <dbReference type="PROSITE" id="PS51635"/>
    </source>
</evidence>